<evidence type="ECO:0000313" key="2">
    <source>
        <dbReference type="Proteomes" id="UP000789396"/>
    </source>
</evidence>
<protein>
    <submittedName>
        <fullName evidence="1">14082_t:CDS:1</fullName>
    </submittedName>
</protein>
<proteinExistence type="predicted"/>
<dbReference type="EMBL" id="CAJVPZ010005943">
    <property type="protein sequence ID" value="CAG8567628.1"/>
    <property type="molecule type" value="Genomic_DNA"/>
</dbReference>
<dbReference type="Proteomes" id="UP000789396">
    <property type="component" value="Unassembled WGS sequence"/>
</dbReference>
<comment type="caution">
    <text evidence="1">The sequence shown here is derived from an EMBL/GenBank/DDBJ whole genome shotgun (WGS) entry which is preliminary data.</text>
</comment>
<reference evidence="1" key="1">
    <citation type="submission" date="2021-06" db="EMBL/GenBank/DDBJ databases">
        <authorList>
            <person name="Kallberg Y."/>
            <person name="Tangrot J."/>
            <person name="Rosling A."/>
        </authorList>
    </citation>
    <scope>NUCLEOTIDE SEQUENCE</scope>
    <source>
        <strain evidence="1">IN212</strain>
    </source>
</reference>
<keyword evidence="2" id="KW-1185">Reference proteome</keyword>
<name>A0A9N9BKF9_9GLOM</name>
<dbReference type="AlphaFoldDB" id="A0A9N9BKF9"/>
<gene>
    <name evidence="1" type="ORF">RFULGI_LOCUS5324</name>
</gene>
<evidence type="ECO:0000313" key="1">
    <source>
        <dbReference type="EMBL" id="CAG8567628.1"/>
    </source>
</evidence>
<accession>A0A9N9BKF9</accession>
<organism evidence="1 2">
    <name type="scientific">Racocetra fulgida</name>
    <dbReference type="NCBI Taxonomy" id="60492"/>
    <lineage>
        <taxon>Eukaryota</taxon>
        <taxon>Fungi</taxon>
        <taxon>Fungi incertae sedis</taxon>
        <taxon>Mucoromycota</taxon>
        <taxon>Glomeromycotina</taxon>
        <taxon>Glomeromycetes</taxon>
        <taxon>Diversisporales</taxon>
        <taxon>Gigasporaceae</taxon>
        <taxon>Racocetra</taxon>
    </lineage>
</organism>
<sequence>MVKDVSIVTSKAVLLVNKCNKSLEVTEDYDLDMIINEIDNNVNRAWFSLTDVKNPIENCFNTTEENGHVYFSGMLNFDNDLINNISSENQESNKEIICQNIAESLLMSIEARITIEK</sequence>